<gene>
    <name evidence="10" type="ORF">PACLA_8A058205</name>
</gene>
<accession>A0A7D9HS55</accession>
<dbReference type="SUPFAM" id="SSF50998">
    <property type="entry name" value="Quinoprotein alcohol dehydrogenase-like"/>
    <property type="match status" value="1"/>
</dbReference>
<keyword evidence="4" id="KW-0853">WD repeat</keyword>
<keyword evidence="5" id="KW-0677">Repeat</keyword>
<evidence type="ECO:0000256" key="3">
    <source>
        <dbReference type="ARBA" id="ARBA00022552"/>
    </source>
</evidence>
<keyword evidence="2" id="KW-0690">Ribosome biogenesis</keyword>
<dbReference type="PROSITE" id="PS50294">
    <property type="entry name" value="WD_REPEATS_REGION"/>
    <property type="match status" value="2"/>
</dbReference>
<evidence type="ECO:0000256" key="8">
    <source>
        <dbReference type="SAM" id="MobiDB-lite"/>
    </source>
</evidence>
<dbReference type="InterPro" id="IPR001680">
    <property type="entry name" value="WD40_rpt"/>
</dbReference>
<evidence type="ECO:0000256" key="1">
    <source>
        <dbReference type="ARBA" id="ARBA00004604"/>
    </source>
</evidence>
<dbReference type="AlphaFoldDB" id="A0A7D9HS55"/>
<keyword evidence="11" id="KW-1185">Reference proteome</keyword>
<reference evidence="10" key="1">
    <citation type="submission" date="2020-04" db="EMBL/GenBank/DDBJ databases">
        <authorList>
            <person name="Alioto T."/>
            <person name="Alioto T."/>
            <person name="Gomez Garrido J."/>
        </authorList>
    </citation>
    <scope>NUCLEOTIDE SEQUENCE</scope>
    <source>
        <strain evidence="10">A484AB</strain>
    </source>
</reference>
<dbReference type="InterPro" id="IPR015943">
    <property type="entry name" value="WD40/YVTN_repeat-like_dom_sf"/>
</dbReference>
<sequence>MVDSSDKKLPVLEIGKVRSVGGKSVSRITFSKDSKSLFCAYGSQIRRHNVLTGELVSVLDGHDDEVTDICISDKNQLQLISCSLDKNIYFWDVLDGSIITKCSSKYPLHGVTVRKDHPNTIFIVQENKKRNGTFWFGKASITSENKSVKGLNKVDSFLKFQKICKIVKSPDSYCFSEKGEQVAVISKNNLQIWHCKREILQKHYSKAPLTSVAFHPFDSCVATGHDNGKIIIWRNLEVDSEPVCTKLHWHAHSVASLKFSNDGAYLYSGGEESVLVFWQIDSNHKQFKPRLGAPIAHICNSQDDTVIAVCHTDNVINLVSAVDLSVVNVVQGLARANQVYTGLVSDPLSKSLVLNSQDGNLQFYKPDTDSLAFTLDIVRQNYISKPKNEPLQMTVVEQISFSNDGTWLATVERRDDGKMTPENRLKFWKFNKEMQRHVLNTCIDPPHEGKVVAVEFQPGSFDIRRAMSAALDGKFKIWILKPQPDIKEHREAWLCQSVGYLRDEPVDDATFSSDGSLLAVVYGQVITLWDPCINEQKTTLYSPYAQNIRRVTFGRQSCSHIILASTTHHLMAWDLLSCSVIWNTKAEVLCILPDPCSYVMAVFVKVTDEEVHLYIFDPHSAIPLAVQTNVLQNSSFLAGSFQPNMKGLTVQNKKSNVTMAGLFYMNSKQVLYTIDDVETEELFPVKETVTKAEESEFHRVFGATGDQASSEEVPDEATAFHKNTSSKVVREMLSAPSHVLPPVTTLCSKFLHSLLISKEPDSENLCRDNDDSDDEEPVMDTSQDVATSDEDTAGSSALDSSLQAESSENVEEKKRTKDRQQDETVKQLYEPDFGWMKNLFKDMS</sequence>
<name>A0A7D9HS55_PARCT</name>
<dbReference type="PANTHER" id="PTHR44215:SF1">
    <property type="entry name" value="WD REPEAT-CONTAINING PROTEIN 75"/>
    <property type="match status" value="1"/>
</dbReference>
<dbReference type="InterPro" id="IPR036322">
    <property type="entry name" value="WD40_repeat_dom_sf"/>
</dbReference>
<organism evidence="10 11">
    <name type="scientific">Paramuricea clavata</name>
    <name type="common">Red gorgonian</name>
    <name type="synonym">Violescent sea-whip</name>
    <dbReference type="NCBI Taxonomy" id="317549"/>
    <lineage>
        <taxon>Eukaryota</taxon>
        <taxon>Metazoa</taxon>
        <taxon>Cnidaria</taxon>
        <taxon>Anthozoa</taxon>
        <taxon>Octocorallia</taxon>
        <taxon>Malacalcyonacea</taxon>
        <taxon>Plexauridae</taxon>
        <taxon>Paramuricea</taxon>
    </lineage>
</organism>
<evidence type="ECO:0000256" key="6">
    <source>
        <dbReference type="ARBA" id="ARBA00023163"/>
    </source>
</evidence>
<dbReference type="GO" id="GO:2000234">
    <property type="term" value="P:positive regulation of rRNA processing"/>
    <property type="evidence" value="ECO:0007669"/>
    <property type="project" value="TreeGrafter"/>
</dbReference>
<feature type="region of interest" description="Disordered" evidence="8">
    <location>
        <begin position="761"/>
        <end position="825"/>
    </location>
</feature>
<evidence type="ECO:0000313" key="11">
    <source>
        <dbReference type="Proteomes" id="UP001152795"/>
    </source>
</evidence>
<feature type="domain" description="WD repeat-containing protein 75 second beta-propeller" evidence="9">
    <location>
        <begin position="343"/>
        <end position="665"/>
    </location>
</feature>
<dbReference type="PROSITE" id="PS00678">
    <property type="entry name" value="WD_REPEATS_1"/>
    <property type="match status" value="1"/>
</dbReference>
<dbReference type="GO" id="GO:0032040">
    <property type="term" value="C:small-subunit processome"/>
    <property type="evidence" value="ECO:0007669"/>
    <property type="project" value="InterPro"/>
</dbReference>
<keyword evidence="3" id="KW-0698">rRNA processing</keyword>
<dbReference type="PROSITE" id="PS50082">
    <property type="entry name" value="WD_REPEATS_2"/>
    <property type="match status" value="2"/>
</dbReference>
<dbReference type="GO" id="GO:0045943">
    <property type="term" value="P:positive regulation of transcription by RNA polymerase I"/>
    <property type="evidence" value="ECO:0007669"/>
    <property type="project" value="InterPro"/>
</dbReference>
<protein>
    <submittedName>
        <fullName evidence="10">WD repeat-containing 75</fullName>
    </submittedName>
</protein>
<evidence type="ECO:0000259" key="9">
    <source>
        <dbReference type="Pfam" id="PF23769"/>
    </source>
</evidence>
<dbReference type="InterPro" id="IPR057644">
    <property type="entry name" value="Beta-prop_WDR75_2nd"/>
</dbReference>
<dbReference type="InterPro" id="IPR053826">
    <property type="entry name" value="WDR75"/>
</dbReference>
<proteinExistence type="predicted"/>
<dbReference type="GO" id="GO:0003723">
    <property type="term" value="F:RNA binding"/>
    <property type="evidence" value="ECO:0007669"/>
    <property type="project" value="InterPro"/>
</dbReference>
<comment type="subcellular location">
    <subcellularLocation>
        <location evidence="1">Nucleus</location>
        <location evidence="1">Nucleolus</location>
    </subcellularLocation>
</comment>
<dbReference type="EMBL" id="CACRXK020001176">
    <property type="protein sequence ID" value="CAB3987441.1"/>
    <property type="molecule type" value="Genomic_DNA"/>
</dbReference>
<dbReference type="InterPro" id="IPR011047">
    <property type="entry name" value="Quinoprotein_ADH-like_sf"/>
</dbReference>
<dbReference type="PANTHER" id="PTHR44215">
    <property type="entry name" value="WD REPEAT-CONTAINING PROTEIN 75"/>
    <property type="match status" value="1"/>
</dbReference>
<evidence type="ECO:0000256" key="4">
    <source>
        <dbReference type="ARBA" id="ARBA00022574"/>
    </source>
</evidence>
<comment type="caution">
    <text evidence="10">The sequence shown here is derived from an EMBL/GenBank/DDBJ whole genome shotgun (WGS) entry which is preliminary data.</text>
</comment>
<evidence type="ECO:0000256" key="2">
    <source>
        <dbReference type="ARBA" id="ARBA00022517"/>
    </source>
</evidence>
<dbReference type="Gene3D" id="2.130.10.10">
    <property type="entry name" value="YVTN repeat-like/Quinoprotein amine dehydrogenase"/>
    <property type="match status" value="3"/>
</dbReference>
<feature type="compositionally biased region" description="Polar residues" evidence="8">
    <location>
        <begin position="793"/>
        <end position="807"/>
    </location>
</feature>
<dbReference type="InterPro" id="IPR019775">
    <property type="entry name" value="WD40_repeat_CS"/>
</dbReference>
<keyword evidence="6" id="KW-0804">Transcription</keyword>
<dbReference type="Pfam" id="PF23869">
    <property type="entry name" value="Beta-prop_WDR75_1st"/>
    <property type="match status" value="1"/>
</dbReference>
<dbReference type="Pfam" id="PF23769">
    <property type="entry name" value="Beta-prop_WDR75_2nd"/>
    <property type="match status" value="1"/>
</dbReference>
<dbReference type="SUPFAM" id="SSF50978">
    <property type="entry name" value="WD40 repeat-like"/>
    <property type="match status" value="1"/>
</dbReference>
<dbReference type="SMART" id="SM00320">
    <property type="entry name" value="WD40"/>
    <property type="match status" value="7"/>
</dbReference>
<dbReference type="Proteomes" id="UP001152795">
    <property type="component" value="Unassembled WGS sequence"/>
</dbReference>
<feature type="compositionally biased region" description="Basic and acidic residues" evidence="8">
    <location>
        <begin position="810"/>
        <end position="825"/>
    </location>
</feature>
<keyword evidence="7" id="KW-0539">Nucleus</keyword>
<evidence type="ECO:0000313" key="10">
    <source>
        <dbReference type="EMBL" id="CAB3987441.1"/>
    </source>
</evidence>
<dbReference type="OrthoDB" id="4096at2759"/>
<dbReference type="GO" id="GO:0006364">
    <property type="term" value="P:rRNA processing"/>
    <property type="evidence" value="ECO:0007669"/>
    <property type="project" value="UniProtKB-KW"/>
</dbReference>
<evidence type="ECO:0000256" key="7">
    <source>
        <dbReference type="ARBA" id="ARBA00023242"/>
    </source>
</evidence>
<evidence type="ECO:0000256" key="5">
    <source>
        <dbReference type="ARBA" id="ARBA00022737"/>
    </source>
</evidence>